<dbReference type="InterPro" id="IPR047141">
    <property type="entry name" value="Stealth"/>
</dbReference>
<dbReference type="STRING" id="196109.A0A136J078"/>
<feature type="domain" description="Stealth protein CR4 conserved region 4" evidence="6">
    <location>
        <begin position="556"/>
        <end position="594"/>
    </location>
</feature>
<dbReference type="InParanoid" id="A0A136J078"/>
<evidence type="ECO:0000313" key="8">
    <source>
        <dbReference type="Proteomes" id="UP000070501"/>
    </source>
</evidence>
<dbReference type="InterPro" id="IPR031358">
    <property type="entry name" value="Stealth_CR1"/>
</dbReference>
<organism evidence="7 8">
    <name type="scientific">Microdochium bolleyi</name>
    <dbReference type="NCBI Taxonomy" id="196109"/>
    <lineage>
        <taxon>Eukaryota</taxon>
        <taxon>Fungi</taxon>
        <taxon>Dikarya</taxon>
        <taxon>Ascomycota</taxon>
        <taxon>Pezizomycotina</taxon>
        <taxon>Sordariomycetes</taxon>
        <taxon>Xylariomycetidae</taxon>
        <taxon>Xylariales</taxon>
        <taxon>Microdochiaceae</taxon>
        <taxon>Microdochium</taxon>
    </lineage>
</organism>
<feature type="region of interest" description="Disordered" evidence="3">
    <location>
        <begin position="1"/>
        <end position="24"/>
    </location>
</feature>
<keyword evidence="8" id="KW-1185">Reference proteome</keyword>
<dbReference type="InterPro" id="IPR031356">
    <property type="entry name" value="Stealth_CR4"/>
</dbReference>
<evidence type="ECO:0000259" key="6">
    <source>
        <dbReference type="Pfam" id="PF17103"/>
    </source>
</evidence>
<proteinExistence type="inferred from homology"/>
<protein>
    <recommendedName>
        <fullName evidence="9">Stealth protein CR3 conserved region 3 domain-containing protein</fullName>
    </recommendedName>
</protein>
<dbReference type="AlphaFoldDB" id="A0A136J078"/>
<dbReference type="Pfam" id="PF17101">
    <property type="entry name" value="Stealth_CR1"/>
    <property type="match status" value="1"/>
</dbReference>
<dbReference type="GO" id="GO:0005794">
    <property type="term" value="C:Golgi apparatus"/>
    <property type="evidence" value="ECO:0007669"/>
    <property type="project" value="TreeGrafter"/>
</dbReference>
<feature type="domain" description="Stealth protein CR2 conserved region 2" evidence="4">
    <location>
        <begin position="115"/>
        <end position="232"/>
    </location>
</feature>
<name>A0A136J078_9PEZI</name>
<evidence type="ECO:0000256" key="3">
    <source>
        <dbReference type="SAM" id="MobiDB-lite"/>
    </source>
</evidence>
<dbReference type="Pfam" id="PF11380">
    <property type="entry name" value="Stealth_CR2"/>
    <property type="match status" value="1"/>
</dbReference>
<dbReference type="InterPro" id="IPR021520">
    <property type="entry name" value="Stealth_CR2"/>
</dbReference>
<feature type="domain" description="Stealth protein CR1 conserved region 1" evidence="5">
    <location>
        <begin position="71"/>
        <end position="95"/>
    </location>
</feature>
<dbReference type="EMBL" id="KQ964252">
    <property type="protein sequence ID" value="KXJ90533.1"/>
    <property type="molecule type" value="Genomic_DNA"/>
</dbReference>
<sequence>MHRNRLSISAADSQDHRTSHGTVQSLEKNLPQVLRISLSDAVADVELEGWEDEWFAFGHYDTEKHGQIPEPKIDFVYNWVNGSDDAFNQLRHKYEVESPLNDAEGKWIAEHGVNRYRDWNELRYSLRSLATNASGFLNKIQILVNSYRNDGHSMHGQRPTWMKNDTDTDGRLQILPQEDFFGESAQQCLPTFNSLSIESQLHLTPSDTDRLVALSDDMLLGTPHAASDFYSPLFGSVMGFKPDRYNVLSLGSQDKWPTFGEKPFLYYTSYLLNHRFGARPRRVQAHFTHSVSRAVMTEAMAAFPGPAQRGACERFRGESQHFQLYPWYTAFHYSIERFREALLWSFIAARSDIDADGYLGWAERRQILEAIEPGRSRLDPDRERMYYRLPEELEAAGLERPKANVNVLWTSLDGPETIRGIKCHDFTVDKCLGDAFGSPLSDKNGAGGGGHNPDFTVDAVLSRLSTQHPRCGDCLIKFVLKKHRGLEPLLPPRSPRGSNNKRSRRDRQIVIRALKKYQHTVVDTDAMKFVMVKDAEQAERELLERNVRMGRRFGQWCLNDDVMTDDAGEVGKVKEVMGRVFEELWPGRSPWERDDI</sequence>
<accession>A0A136J078</accession>
<reference evidence="8" key="1">
    <citation type="submission" date="2016-02" db="EMBL/GenBank/DDBJ databases">
        <title>Draft genome sequence of Microdochium bolleyi, a fungal endophyte of beachgrass.</title>
        <authorList>
            <consortium name="DOE Joint Genome Institute"/>
            <person name="David A.S."/>
            <person name="May G."/>
            <person name="Haridas S."/>
            <person name="Lim J."/>
            <person name="Wang M."/>
            <person name="Labutti K."/>
            <person name="Lipzen A."/>
            <person name="Barry K."/>
            <person name="Grigoriev I.V."/>
        </authorList>
    </citation>
    <scope>NUCLEOTIDE SEQUENCE [LARGE SCALE GENOMIC DNA]</scope>
    <source>
        <strain evidence="8">J235TASD1</strain>
    </source>
</reference>
<dbReference type="Pfam" id="PF17103">
    <property type="entry name" value="Stealth_CR4"/>
    <property type="match status" value="1"/>
</dbReference>
<feature type="compositionally biased region" description="Polar residues" evidence="3">
    <location>
        <begin position="1"/>
        <end position="12"/>
    </location>
</feature>
<evidence type="ECO:0000256" key="1">
    <source>
        <dbReference type="ARBA" id="ARBA00007583"/>
    </source>
</evidence>
<evidence type="ECO:0000256" key="2">
    <source>
        <dbReference type="ARBA" id="ARBA00022679"/>
    </source>
</evidence>
<evidence type="ECO:0008006" key="9">
    <source>
        <dbReference type="Google" id="ProtNLM"/>
    </source>
</evidence>
<evidence type="ECO:0000259" key="4">
    <source>
        <dbReference type="Pfam" id="PF11380"/>
    </source>
</evidence>
<evidence type="ECO:0000313" key="7">
    <source>
        <dbReference type="EMBL" id="KXJ90533.1"/>
    </source>
</evidence>
<keyword evidence="2" id="KW-0808">Transferase</keyword>
<dbReference type="Proteomes" id="UP000070501">
    <property type="component" value="Unassembled WGS sequence"/>
</dbReference>
<dbReference type="PANTHER" id="PTHR24045:SF0">
    <property type="entry name" value="N-ACETYLGLUCOSAMINE-1-PHOSPHOTRANSFERASE SUBUNITS ALPHA_BETA"/>
    <property type="match status" value="1"/>
</dbReference>
<dbReference type="PANTHER" id="PTHR24045">
    <property type="match status" value="1"/>
</dbReference>
<dbReference type="OrthoDB" id="263283at2759"/>
<dbReference type="GO" id="GO:0003976">
    <property type="term" value="F:UDP-N-acetylglucosamine-lysosomal-enzyme N-acetylglucosaminephosphotransferase activity"/>
    <property type="evidence" value="ECO:0007669"/>
    <property type="project" value="TreeGrafter"/>
</dbReference>
<comment type="similarity">
    <text evidence="1">Belongs to the stealth family.</text>
</comment>
<gene>
    <name evidence="7" type="ORF">Micbo1qcDRAFT_226525</name>
</gene>
<dbReference type="GO" id="GO:0046835">
    <property type="term" value="P:carbohydrate phosphorylation"/>
    <property type="evidence" value="ECO:0007669"/>
    <property type="project" value="TreeGrafter"/>
</dbReference>
<evidence type="ECO:0000259" key="5">
    <source>
        <dbReference type="Pfam" id="PF17101"/>
    </source>
</evidence>